<comment type="caution">
    <text evidence="3">The sequence shown here is derived from an EMBL/GenBank/DDBJ whole genome shotgun (WGS) entry which is preliminary data.</text>
</comment>
<proteinExistence type="predicted"/>
<dbReference type="InterPro" id="IPR002740">
    <property type="entry name" value="EVE_domain"/>
</dbReference>
<feature type="domain" description="EVE" evidence="1">
    <location>
        <begin position="4"/>
        <end position="126"/>
    </location>
</feature>
<dbReference type="Proteomes" id="UP000716004">
    <property type="component" value="Unassembled WGS sequence"/>
</dbReference>
<dbReference type="EMBL" id="JAHEAC010000021">
    <property type="protein sequence ID" value="MBX8643799.1"/>
    <property type="molecule type" value="Genomic_DNA"/>
</dbReference>
<dbReference type="EMBL" id="JAGVSJ010000002">
    <property type="protein sequence ID" value="MBX8631123.1"/>
    <property type="molecule type" value="Genomic_DNA"/>
</dbReference>
<evidence type="ECO:0000313" key="4">
    <source>
        <dbReference type="Proteomes" id="UP000750197"/>
    </source>
</evidence>
<dbReference type="AlphaFoldDB" id="A0A8J7YSI2"/>
<sequence length="130" mass="14962">MSKWLFKEEPEHYSFEMLQSDGYTVWDGVRNNLALKYLKSVRAGDEIIYYHTGREKAAVGLAVAEGDAYTDSEGFAVVRIKPLRKFSQTVTLSDIRRETRFRSSPLVRLPRLSVMPIDDDLWNFILGKGE</sequence>
<dbReference type="Gene3D" id="3.10.590.10">
    <property type="entry name" value="ph1033 like domains"/>
    <property type="match status" value="1"/>
</dbReference>
<evidence type="ECO:0000313" key="3">
    <source>
        <dbReference type="EMBL" id="MBX8643799.1"/>
    </source>
</evidence>
<dbReference type="InterPro" id="IPR052181">
    <property type="entry name" value="5hmC_binding"/>
</dbReference>
<dbReference type="PANTHER" id="PTHR14087:SF7">
    <property type="entry name" value="THYMOCYTE NUCLEAR PROTEIN 1"/>
    <property type="match status" value="1"/>
</dbReference>
<organism evidence="3 4">
    <name type="scientific">Candidatus Sysuiplasma superficiale</name>
    <dbReference type="NCBI Taxonomy" id="2823368"/>
    <lineage>
        <taxon>Archaea</taxon>
        <taxon>Methanobacteriati</taxon>
        <taxon>Thermoplasmatota</taxon>
        <taxon>Thermoplasmata</taxon>
        <taxon>Candidatus Sysuiplasmatales</taxon>
        <taxon>Candidatus Sysuiplasmataceae</taxon>
        <taxon>Candidatus Sysuiplasma</taxon>
    </lineage>
</organism>
<name>A0A8J7YSI2_9ARCH</name>
<dbReference type="Pfam" id="PF01878">
    <property type="entry name" value="EVE"/>
    <property type="match status" value="1"/>
</dbReference>
<protein>
    <submittedName>
        <fullName evidence="3">EVE domain-containing protein</fullName>
    </submittedName>
</protein>
<dbReference type="PANTHER" id="PTHR14087">
    <property type="entry name" value="THYMOCYTE NUCLEAR PROTEIN 1"/>
    <property type="match status" value="1"/>
</dbReference>
<accession>A0A8J7YSI2</accession>
<gene>
    <name evidence="2" type="ORF">J9259_01175</name>
    <name evidence="3" type="ORF">KIY12_03635</name>
</gene>
<evidence type="ECO:0000259" key="1">
    <source>
        <dbReference type="Pfam" id="PF01878"/>
    </source>
</evidence>
<dbReference type="SUPFAM" id="SSF88697">
    <property type="entry name" value="PUA domain-like"/>
    <property type="match status" value="1"/>
</dbReference>
<evidence type="ECO:0000313" key="2">
    <source>
        <dbReference type="EMBL" id="MBX8631123.1"/>
    </source>
</evidence>
<dbReference type="InterPro" id="IPR015947">
    <property type="entry name" value="PUA-like_sf"/>
</dbReference>
<reference evidence="3" key="1">
    <citation type="submission" date="2021-05" db="EMBL/GenBank/DDBJ databases">
        <title>Genomic insights into ecological role and evolution of a novel Thermoplasmata order Candidatus Sysuiplasmatales.</title>
        <authorList>
            <person name="Yuan Y."/>
        </authorList>
    </citation>
    <scope>NUCLEOTIDE SEQUENCE</scope>
    <source>
        <strain evidence="3">TUT19-bin139</strain>
        <strain evidence="2">YP2-bin.285</strain>
    </source>
</reference>
<dbReference type="Proteomes" id="UP000750197">
    <property type="component" value="Unassembled WGS sequence"/>
</dbReference>